<dbReference type="GO" id="GO:0003824">
    <property type="term" value="F:catalytic activity"/>
    <property type="evidence" value="ECO:0007669"/>
    <property type="project" value="UniProtKB-ARBA"/>
</dbReference>
<dbReference type="OrthoDB" id="8452484at2"/>
<proteinExistence type="predicted"/>
<organism evidence="1 2">
    <name type="scientific">Streptomyces solincola</name>
    <dbReference type="NCBI Taxonomy" id="2100817"/>
    <lineage>
        <taxon>Bacteria</taxon>
        <taxon>Bacillati</taxon>
        <taxon>Actinomycetota</taxon>
        <taxon>Actinomycetes</taxon>
        <taxon>Kitasatosporales</taxon>
        <taxon>Streptomycetaceae</taxon>
        <taxon>Streptomyces</taxon>
    </lineage>
</organism>
<dbReference type="CDD" id="cd06558">
    <property type="entry name" value="crotonase-like"/>
    <property type="match status" value="1"/>
</dbReference>
<comment type="caution">
    <text evidence="1">The sequence shown here is derived from an EMBL/GenBank/DDBJ whole genome shotgun (WGS) entry which is preliminary data.</text>
</comment>
<accession>A0A2S9Q1J4</accession>
<dbReference type="Proteomes" id="UP000239322">
    <property type="component" value="Unassembled WGS sequence"/>
</dbReference>
<evidence type="ECO:0000313" key="1">
    <source>
        <dbReference type="EMBL" id="PRH80483.1"/>
    </source>
</evidence>
<dbReference type="AlphaFoldDB" id="A0A2S9Q1J4"/>
<dbReference type="EMBL" id="PVLV01000053">
    <property type="protein sequence ID" value="PRH80483.1"/>
    <property type="molecule type" value="Genomic_DNA"/>
</dbReference>
<dbReference type="InterPro" id="IPR029045">
    <property type="entry name" value="ClpP/crotonase-like_dom_sf"/>
</dbReference>
<evidence type="ECO:0000313" key="2">
    <source>
        <dbReference type="Proteomes" id="UP000239322"/>
    </source>
</evidence>
<keyword evidence="2" id="KW-1185">Reference proteome</keyword>
<dbReference type="NCBIfam" id="NF005496">
    <property type="entry name" value="PRK07110.1"/>
    <property type="match status" value="1"/>
</dbReference>
<dbReference type="PANTHER" id="PTHR43459:SF1">
    <property type="entry name" value="EG:BACN32G11.4 PROTEIN"/>
    <property type="match status" value="1"/>
</dbReference>
<dbReference type="RefSeq" id="WP_105867430.1">
    <property type="nucleotide sequence ID" value="NZ_PVLV01000053.1"/>
</dbReference>
<name>A0A2S9Q1J4_9ACTN</name>
<dbReference type="Pfam" id="PF00378">
    <property type="entry name" value="ECH_1"/>
    <property type="match status" value="1"/>
</dbReference>
<protein>
    <submittedName>
        <fullName evidence="1">Crotonase</fullName>
    </submittedName>
</protein>
<sequence>MSATEAVGYEVEGPLATVRLADAAGHNRLSDDLRTAMIGALREAAADPRVRVVVLEGLPEIFCAGGSVEQMLRPHERRIVPVWEFLRAVVDCPLPVVAAAQGHALGGGFLLALYCDVVVLSDRSRYAANFLAYGFTPVLGATHLLPAKLGAALGAEMLYTARSYRGRELADRGAGVTVTAHDKVCAEAQRTALRIAQAPRDALERLKAHLRAEALERAEAALAREIPDHEATIGSAEARRRIRTLHGERIGAARVRTDASPVPSRVGGPR</sequence>
<reference evidence="1 2" key="1">
    <citation type="submission" date="2018-03" db="EMBL/GenBank/DDBJ databases">
        <title>Novel Streptomyces sp. from soil.</title>
        <authorList>
            <person name="Tan G.Y.A."/>
            <person name="Lee Z.Y."/>
        </authorList>
    </citation>
    <scope>NUCLEOTIDE SEQUENCE [LARGE SCALE GENOMIC DNA]</scope>
    <source>
        <strain evidence="1 2">ST5x</strain>
    </source>
</reference>
<dbReference type="SUPFAM" id="SSF52096">
    <property type="entry name" value="ClpP/crotonase"/>
    <property type="match status" value="1"/>
</dbReference>
<dbReference type="InterPro" id="IPR001753">
    <property type="entry name" value="Enoyl-CoA_hydra/iso"/>
</dbReference>
<gene>
    <name evidence="1" type="ORF">C6N75_03965</name>
</gene>
<dbReference type="PANTHER" id="PTHR43459">
    <property type="entry name" value="ENOYL-COA HYDRATASE"/>
    <property type="match status" value="1"/>
</dbReference>
<dbReference type="Gene3D" id="3.90.226.10">
    <property type="entry name" value="2-enoyl-CoA Hydratase, Chain A, domain 1"/>
    <property type="match status" value="1"/>
</dbReference>